<accession>K2R8J9</accession>
<dbReference type="GO" id="GO:0004842">
    <property type="term" value="F:ubiquitin-protein transferase activity"/>
    <property type="evidence" value="ECO:0007669"/>
    <property type="project" value="TreeGrafter"/>
</dbReference>
<dbReference type="Proteomes" id="UP000007129">
    <property type="component" value="Unassembled WGS sequence"/>
</dbReference>
<name>K2R8J9_MACPH</name>
<comment type="caution">
    <text evidence="4">The sequence shown here is derived from an EMBL/GenBank/DDBJ whole genome shotgun (WGS) entry which is preliminary data.</text>
</comment>
<dbReference type="HOGENOM" id="CLU_903359_0_0_1"/>
<dbReference type="eggNOG" id="ENOG502SGEC">
    <property type="taxonomic scope" value="Eukaryota"/>
</dbReference>
<keyword evidence="2 3" id="KW-0040">ANK repeat</keyword>
<dbReference type="VEuPathDB" id="FungiDB:MPH_03962"/>
<evidence type="ECO:0000256" key="1">
    <source>
        <dbReference type="ARBA" id="ARBA00022737"/>
    </source>
</evidence>
<dbReference type="InterPro" id="IPR002110">
    <property type="entry name" value="Ankyrin_rpt"/>
</dbReference>
<dbReference type="SMART" id="SM00248">
    <property type="entry name" value="ANK"/>
    <property type="match status" value="2"/>
</dbReference>
<dbReference type="GO" id="GO:0085020">
    <property type="term" value="P:protein K6-linked ubiquitination"/>
    <property type="evidence" value="ECO:0007669"/>
    <property type="project" value="TreeGrafter"/>
</dbReference>
<dbReference type="InParanoid" id="K2R8J9"/>
<dbReference type="Gene3D" id="1.25.40.20">
    <property type="entry name" value="Ankyrin repeat-containing domain"/>
    <property type="match status" value="1"/>
</dbReference>
<evidence type="ECO:0000256" key="3">
    <source>
        <dbReference type="PROSITE-ProRule" id="PRU00023"/>
    </source>
</evidence>
<dbReference type="PANTHER" id="PTHR24171">
    <property type="entry name" value="ANKYRIN REPEAT DOMAIN-CONTAINING PROTEIN 39-RELATED"/>
    <property type="match status" value="1"/>
</dbReference>
<dbReference type="InterPro" id="IPR036770">
    <property type="entry name" value="Ankyrin_rpt-contain_sf"/>
</dbReference>
<dbReference type="STRING" id="1126212.K2R8J9"/>
<evidence type="ECO:0000313" key="4">
    <source>
        <dbReference type="EMBL" id="EKG18736.1"/>
    </source>
</evidence>
<dbReference type="OrthoDB" id="341259at2759"/>
<keyword evidence="1" id="KW-0677">Repeat</keyword>
<protein>
    <submittedName>
        <fullName evidence="4">Uncharacterized protein</fullName>
    </submittedName>
</protein>
<sequence>MAGCRCGWKMRETTSVWYLSSTTHNAHRTSTFCAYASRSTGLRQGSMMQGGVSREASRTYQYLIRFPFQVRGSAVGYKIDKEKGISVTCGTPAEDLLRFRLSVDKDGRQFRPSFDETTELGLDDTKIDSASLDCALGDVSEVRNFMNTPDERDIFIKGKDHNGRTAPISAAPGGCAEMVHLLIAEGSDVGAASHNGQTALMEASLLGLLENVEILLHHGADKDTKDSFERTALDLAKPVWQNGEERFGRAGGRHQFYKKDTYSRDKDRREIFRPLDNTPEKKEKLHLSHPVLITFPSSNSGQRALSSY</sequence>
<dbReference type="AlphaFoldDB" id="K2R8J9"/>
<dbReference type="Pfam" id="PF12796">
    <property type="entry name" value="Ank_2"/>
    <property type="match status" value="1"/>
</dbReference>
<dbReference type="PROSITE" id="PS50088">
    <property type="entry name" value="ANK_REPEAT"/>
    <property type="match status" value="1"/>
</dbReference>
<dbReference type="SUPFAM" id="SSF48403">
    <property type="entry name" value="Ankyrin repeat"/>
    <property type="match status" value="1"/>
</dbReference>
<dbReference type="EMBL" id="AHHD01000177">
    <property type="protein sequence ID" value="EKG18736.1"/>
    <property type="molecule type" value="Genomic_DNA"/>
</dbReference>
<dbReference type="PANTHER" id="PTHR24171:SF8">
    <property type="entry name" value="BRCA1-ASSOCIATED RING DOMAIN PROTEIN 1"/>
    <property type="match status" value="1"/>
</dbReference>
<dbReference type="PROSITE" id="PS50297">
    <property type="entry name" value="ANK_REP_REGION"/>
    <property type="match status" value="1"/>
</dbReference>
<reference evidence="4 5" key="1">
    <citation type="journal article" date="2012" name="BMC Genomics">
        <title>Tools to kill: Genome of one of the most destructive plant pathogenic fungi Macrophomina phaseolina.</title>
        <authorList>
            <person name="Islam M.S."/>
            <person name="Haque M.S."/>
            <person name="Islam M.M."/>
            <person name="Emdad E.M."/>
            <person name="Halim A."/>
            <person name="Hossen Q.M.M."/>
            <person name="Hossain M.Z."/>
            <person name="Ahmed B."/>
            <person name="Rahim S."/>
            <person name="Rahman M.S."/>
            <person name="Alam M.M."/>
            <person name="Hou S."/>
            <person name="Wan X."/>
            <person name="Saito J.A."/>
            <person name="Alam M."/>
        </authorList>
    </citation>
    <scope>NUCLEOTIDE SEQUENCE [LARGE SCALE GENOMIC DNA]</scope>
    <source>
        <strain evidence="4 5">MS6</strain>
    </source>
</reference>
<organism evidence="4 5">
    <name type="scientific">Macrophomina phaseolina (strain MS6)</name>
    <name type="common">Charcoal rot fungus</name>
    <dbReference type="NCBI Taxonomy" id="1126212"/>
    <lineage>
        <taxon>Eukaryota</taxon>
        <taxon>Fungi</taxon>
        <taxon>Dikarya</taxon>
        <taxon>Ascomycota</taxon>
        <taxon>Pezizomycotina</taxon>
        <taxon>Dothideomycetes</taxon>
        <taxon>Dothideomycetes incertae sedis</taxon>
        <taxon>Botryosphaeriales</taxon>
        <taxon>Botryosphaeriaceae</taxon>
        <taxon>Macrophomina</taxon>
    </lineage>
</organism>
<gene>
    <name evidence="4" type="ORF">MPH_03962</name>
</gene>
<evidence type="ECO:0000256" key="2">
    <source>
        <dbReference type="ARBA" id="ARBA00023043"/>
    </source>
</evidence>
<evidence type="ECO:0000313" key="5">
    <source>
        <dbReference type="Proteomes" id="UP000007129"/>
    </source>
</evidence>
<proteinExistence type="predicted"/>
<feature type="repeat" description="ANK" evidence="3">
    <location>
        <begin position="195"/>
        <end position="227"/>
    </location>
</feature>